<keyword evidence="1" id="KW-0472">Membrane</keyword>
<evidence type="ECO:0000313" key="2">
    <source>
        <dbReference type="EMBL" id="CAB5047751.1"/>
    </source>
</evidence>
<name>A0A6J7T3R2_9ZZZZ</name>
<dbReference type="AlphaFoldDB" id="A0A6J7T3R2"/>
<proteinExistence type="predicted"/>
<dbReference type="CDD" id="cd11614">
    <property type="entry name" value="SAF_CpaB_FlgA_like"/>
    <property type="match status" value="1"/>
</dbReference>
<feature type="transmembrane region" description="Helical" evidence="1">
    <location>
        <begin position="12"/>
        <end position="32"/>
    </location>
</feature>
<dbReference type="EMBL" id="CAFBQE010000027">
    <property type="protein sequence ID" value="CAB5047751.1"/>
    <property type="molecule type" value="Genomic_DNA"/>
</dbReference>
<keyword evidence="1" id="KW-0812">Transmembrane</keyword>
<keyword evidence="1" id="KW-1133">Transmembrane helix</keyword>
<organism evidence="2">
    <name type="scientific">freshwater metagenome</name>
    <dbReference type="NCBI Taxonomy" id="449393"/>
    <lineage>
        <taxon>unclassified sequences</taxon>
        <taxon>metagenomes</taxon>
        <taxon>ecological metagenomes</taxon>
    </lineage>
</organism>
<protein>
    <submittedName>
        <fullName evidence="2">Unannotated protein</fullName>
    </submittedName>
</protein>
<reference evidence="2" key="1">
    <citation type="submission" date="2020-05" db="EMBL/GenBank/DDBJ databases">
        <authorList>
            <person name="Chiriac C."/>
            <person name="Salcher M."/>
            <person name="Ghai R."/>
            <person name="Kavagutti S V."/>
        </authorList>
    </citation>
    <scope>NUCLEOTIDE SEQUENCE</scope>
</reference>
<accession>A0A6J7T3R2</accession>
<gene>
    <name evidence="2" type="ORF">UFOPK4284_00552</name>
</gene>
<evidence type="ECO:0000256" key="1">
    <source>
        <dbReference type="SAM" id="Phobius"/>
    </source>
</evidence>
<sequence>MSYNKPSSRTRTPLAITLIIASFLSAFFLATFSHRGSDFWVATVDMSQGHQIVTGDIALRRFDLDSSASLYLAKGDDPLGLIVMNTLTPGQIMTSQSVSSSSELLAASAVPISIRAVDVAAGIAAGESVDIYWVIDSQNGELPVDPVLILGGVRLLSFDQKSKNFGTDAALTVAVEETQVLRLLSATTHGRLVVVRSHVRC</sequence>